<reference evidence="6" key="1">
    <citation type="submission" date="2024-06" db="EMBL/GenBank/DDBJ databases">
        <title>Caulobacter inopinatus, sp. nov.</title>
        <authorList>
            <person name="Donachie S.P."/>
        </authorList>
    </citation>
    <scope>NUCLEOTIDE SEQUENCE</scope>
    <source>
        <strain evidence="6">73W</strain>
    </source>
</reference>
<accession>A0AB39KWK2</accession>
<evidence type="ECO:0000256" key="2">
    <source>
        <dbReference type="ARBA" id="ARBA00005988"/>
    </source>
</evidence>
<evidence type="ECO:0000256" key="4">
    <source>
        <dbReference type="SAM" id="SignalP"/>
    </source>
</evidence>
<dbReference type="PROSITE" id="PS52035">
    <property type="entry name" value="PEPTIDASE_M14"/>
    <property type="match status" value="1"/>
</dbReference>
<comment type="cofactor">
    <cofactor evidence="1">
        <name>Zn(2+)</name>
        <dbReference type="ChEBI" id="CHEBI:29105"/>
    </cofactor>
</comment>
<dbReference type="Gene3D" id="3.40.630.10">
    <property type="entry name" value="Zn peptidases"/>
    <property type="match status" value="1"/>
</dbReference>
<dbReference type="PANTHER" id="PTHR11705">
    <property type="entry name" value="PROTEASE FAMILY M14 CARBOXYPEPTIDASE A,B"/>
    <property type="match status" value="1"/>
</dbReference>
<feature type="chain" id="PRO_5044187539" evidence="4">
    <location>
        <begin position="21"/>
        <end position="603"/>
    </location>
</feature>
<feature type="domain" description="Peptidase M14" evidence="5">
    <location>
        <begin position="60"/>
        <end position="356"/>
    </location>
</feature>
<dbReference type="EMBL" id="CP158375">
    <property type="protein sequence ID" value="XDO97796.1"/>
    <property type="molecule type" value="Genomic_DNA"/>
</dbReference>
<proteinExistence type="inferred from homology"/>
<organism evidence="6">
    <name type="scientific">Caulobacter sp. 73W</name>
    <dbReference type="NCBI Taxonomy" id="3161137"/>
    <lineage>
        <taxon>Bacteria</taxon>
        <taxon>Pseudomonadati</taxon>
        <taxon>Pseudomonadota</taxon>
        <taxon>Alphaproteobacteria</taxon>
        <taxon>Caulobacterales</taxon>
        <taxon>Caulobacteraceae</taxon>
        <taxon>Caulobacter</taxon>
    </lineage>
</organism>
<comment type="similarity">
    <text evidence="2 3">Belongs to the peptidase M14 family.</text>
</comment>
<feature type="signal peptide" evidence="4">
    <location>
        <begin position="1"/>
        <end position="20"/>
    </location>
</feature>
<dbReference type="GO" id="GO:0008270">
    <property type="term" value="F:zinc ion binding"/>
    <property type="evidence" value="ECO:0007669"/>
    <property type="project" value="InterPro"/>
</dbReference>
<name>A0AB39KWK2_9CAUL</name>
<keyword evidence="4" id="KW-0732">Signal</keyword>
<gene>
    <name evidence="6" type="ORF">ABOZ73_05080</name>
</gene>
<dbReference type="SMART" id="SM00631">
    <property type="entry name" value="Zn_pept"/>
    <property type="match status" value="1"/>
</dbReference>
<evidence type="ECO:0000256" key="1">
    <source>
        <dbReference type="ARBA" id="ARBA00001947"/>
    </source>
</evidence>
<dbReference type="GO" id="GO:0005615">
    <property type="term" value="C:extracellular space"/>
    <property type="evidence" value="ECO:0007669"/>
    <property type="project" value="TreeGrafter"/>
</dbReference>
<dbReference type="Pfam" id="PF00246">
    <property type="entry name" value="Peptidase_M14"/>
    <property type="match status" value="1"/>
</dbReference>
<dbReference type="CDD" id="cd06241">
    <property type="entry name" value="M14-like"/>
    <property type="match status" value="1"/>
</dbReference>
<sequence length="603" mass="66481">MNRLGVTLLFTSLLSTTALAAPWDSEILPPAPAWKGASEKLVAKPNDPWITPSEKTGLTDSPSYADTRAYLERLVAASNGLLKLEVFGKSPEGRDLLVVIASKDGATLNPAKPVFLAQAGIHPGEIDGKDAGLMLLRDIALRGKDTLLDGVNFVFVPIFSVDGHERAGRFNRPNQRGPVIQGWRHTAQNLNLNRDYGKLDAPEMQAMLGLINKYDPALYMDIHVTDGVDYQYDITYGWEGYLGRSFHRSPAITDWLDKSFLPATEKALKAAGHIPGELIFAKDDRNPKDGLTVDPSSLRFSTGFGDARRTPTVLVENHSLKPYRQRVLGTYVLLEESLKVVARDGAAAKAAATADRQLRPAEVAVTFEPSDKPVGQRPFLGIQYETYQSPASGGTELRWLGKADPKPWMETLYAAQPGLKIKPPVAYYVPATKADVIERLKLHGIRMETLTAPQAVAVDMLRLPEAKVAPRGNEGHVQITAGKAEQEARTVTFPAGSVRVPTDQPLGELAVLLLEPQSEEGFFAWGFFPEILQRVEYIEGYAIAPLAERMMAADPKLKAEFEAKLAAEPDFAKSQDARLAWFYKRTPYYDERHLLYPVGRQVQ</sequence>
<dbReference type="GO" id="GO:0004181">
    <property type="term" value="F:metallocarboxypeptidase activity"/>
    <property type="evidence" value="ECO:0007669"/>
    <property type="project" value="InterPro"/>
</dbReference>
<dbReference type="SUPFAM" id="SSF53187">
    <property type="entry name" value="Zn-dependent exopeptidases"/>
    <property type="match status" value="1"/>
</dbReference>
<dbReference type="PANTHER" id="PTHR11705:SF145">
    <property type="entry name" value="PEPTIDASE M14 CARBOXYPEPTIDASE A DOMAIN-CONTAINING PROTEIN"/>
    <property type="match status" value="1"/>
</dbReference>
<evidence type="ECO:0000256" key="3">
    <source>
        <dbReference type="PROSITE-ProRule" id="PRU01379"/>
    </source>
</evidence>
<comment type="caution">
    <text evidence="3">Lacks conserved residue(s) required for the propagation of feature annotation.</text>
</comment>
<dbReference type="AlphaFoldDB" id="A0AB39KWK2"/>
<protein>
    <submittedName>
        <fullName evidence="6">M14 family metallopeptidase</fullName>
    </submittedName>
</protein>
<evidence type="ECO:0000313" key="6">
    <source>
        <dbReference type="EMBL" id="XDO97796.1"/>
    </source>
</evidence>
<dbReference type="RefSeq" id="WP_369061240.1">
    <property type="nucleotide sequence ID" value="NZ_CP158375.1"/>
</dbReference>
<evidence type="ECO:0000259" key="5">
    <source>
        <dbReference type="PROSITE" id="PS52035"/>
    </source>
</evidence>
<dbReference type="GO" id="GO:0006508">
    <property type="term" value="P:proteolysis"/>
    <property type="evidence" value="ECO:0007669"/>
    <property type="project" value="InterPro"/>
</dbReference>
<dbReference type="InterPro" id="IPR000834">
    <property type="entry name" value="Peptidase_M14"/>
</dbReference>